<name>H5XL02_9PSEU</name>
<evidence type="ECO:0008006" key="4">
    <source>
        <dbReference type="Google" id="ProtNLM"/>
    </source>
</evidence>
<feature type="compositionally biased region" description="Basic and acidic residues" evidence="1">
    <location>
        <begin position="82"/>
        <end position="95"/>
    </location>
</feature>
<dbReference type="eggNOG" id="ENOG5031PSZ">
    <property type="taxonomic scope" value="Bacteria"/>
</dbReference>
<dbReference type="STRING" id="882082.SaccyDRAFT_4216"/>
<evidence type="ECO:0000313" key="3">
    <source>
        <dbReference type="Proteomes" id="UP000002791"/>
    </source>
</evidence>
<keyword evidence="3" id="KW-1185">Reference proteome</keyword>
<evidence type="ECO:0000313" key="2">
    <source>
        <dbReference type="EMBL" id="EHR63034.1"/>
    </source>
</evidence>
<reference evidence="2 3" key="1">
    <citation type="submission" date="2011-11" db="EMBL/GenBank/DDBJ databases">
        <title>The Noncontiguous Finished sequence of Saccharomonospora cyanea NA-134.</title>
        <authorList>
            <consortium name="US DOE Joint Genome Institute"/>
            <person name="Lucas S."/>
            <person name="Han J."/>
            <person name="Lapidus A."/>
            <person name="Cheng J.-F."/>
            <person name="Goodwin L."/>
            <person name="Pitluck S."/>
            <person name="Peters L."/>
            <person name="Ovchinnikova G."/>
            <person name="Lu M."/>
            <person name="Detter J.C."/>
            <person name="Han C."/>
            <person name="Tapia R."/>
            <person name="Land M."/>
            <person name="Hauser L."/>
            <person name="Kyrpides N."/>
            <person name="Ivanova N."/>
            <person name="Pagani I."/>
            <person name="Brambilla E.-M."/>
            <person name="Klenk H.-P."/>
            <person name="Woyke T."/>
        </authorList>
    </citation>
    <scope>NUCLEOTIDE SEQUENCE [LARGE SCALE GENOMIC DNA]</scope>
    <source>
        <strain evidence="2 3">NA-134</strain>
    </source>
</reference>
<dbReference type="HOGENOM" id="CLU_141649_0_0_11"/>
<dbReference type="Proteomes" id="UP000002791">
    <property type="component" value="Chromosome"/>
</dbReference>
<sequence length="164" mass="16828">MEASRGTGDFAVGDAARLGLSTAPGGGAVGTGMASLWRNTNFIVDGKASTPGAGGGFELDTDTAEGLYREAAALADDLAEQAREAENLRETRPPAEDPASVGFNDVGSQAFDAGAQYVRAEAEFYRGLAWALGKALGLYQESDEQARRDITTSGGEADSGGGFI</sequence>
<dbReference type="RefSeq" id="WP_005459094.1">
    <property type="nucleotide sequence ID" value="NZ_CM001440.1"/>
</dbReference>
<organism evidence="2 3">
    <name type="scientific">Saccharomonospora cyanea NA-134</name>
    <dbReference type="NCBI Taxonomy" id="882082"/>
    <lineage>
        <taxon>Bacteria</taxon>
        <taxon>Bacillati</taxon>
        <taxon>Actinomycetota</taxon>
        <taxon>Actinomycetes</taxon>
        <taxon>Pseudonocardiales</taxon>
        <taxon>Pseudonocardiaceae</taxon>
        <taxon>Saccharomonospora</taxon>
    </lineage>
</organism>
<evidence type="ECO:0000256" key="1">
    <source>
        <dbReference type="SAM" id="MobiDB-lite"/>
    </source>
</evidence>
<dbReference type="AlphaFoldDB" id="H5XL02"/>
<protein>
    <recommendedName>
        <fullName evidence="4">PE domain-containing protein</fullName>
    </recommendedName>
</protein>
<gene>
    <name evidence="2" type="ORF">SaccyDRAFT_4216</name>
</gene>
<proteinExistence type="predicted"/>
<accession>H5XL02</accession>
<feature type="region of interest" description="Disordered" evidence="1">
    <location>
        <begin position="82"/>
        <end position="103"/>
    </location>
</feature>
<dbReference type="EMBL" id="CM001440">
    <property type="protein sequence ID" value="EHR63034.1"/>
    <property type="molecule type" value="Genomic_DNA"/>
</dbReference>